<sequence>MGRIFFSQSFWKTRFEYHGDRYFLGSPDGSHPKISRRGNWHLLYYCTHETVLSQRLCERRDIWWRCRLISGFMDTRLSLPGVECYRAMTDLLWQYLPLSQSFLGSDVYGTTVTYSRYFSLPHSLKQIAVSVLGDTRKTCITGMEFIGEAETVKIGYISSRDRIIRDIGPFQRIKIAWSREEVHAIKLKTNATGRSWIGTVPNTCCMCDLSVESNVVAMRIEFDVGVPSDEAVSMTSHALTLWTGLQNG</sequence>
<organism evidence="2 3">
    <name type="scientific">Aspergillus pseudonomiae</name>
    <dbReference type="NCBI Taxonomy" id="1506151"/>
    <lineage>
        <taxon>Eukaryota</taxon>
        <taxon>Fungi</taxon>
        <taxon>Dikarya</taxon>
        <taxon>Ascomycota</taxon>
        <taxon>Pezizomycotina</taxon>
        <taxon>Eurotiomycetes</taxon>
        <taxon>Eurotiomycetidae</taxon>
        <taxon>Eurotiales</taxon>
        <taxon>Aspergillaceae</taxon>
        <taxon>Aspergillus</taxon>
        <taxon>Aspergillus subgen. Circumdati</taxon>
    </lineage>
</organism>
<dbReference type="Proteomes" id="UP000325579">
    <property type="component" value="Unassembled WGS sequence"/>
</dbReference>
<dbReference type="InterPro" id="IPR056021">
    <property type="entry name" value="DUF7600"/>
</dbReference>
<dbReference type="RefSeq" id="XP_031947102.1">
    <property type="nucleotide sequence ID" value="XM_032090769.1"/>
</dbReference>
<dbReference type="AlphaFoldDB" id="A0A5N7DUS8"/>
<reference evidence="2 3" key="1">
    <citation type="submission" date="2019-04" db="EMBL/GenBank/DDBJ databases">
        <authorList>
            <consortium name="DOE Joint Genome Institute"/>
            <person name="Mondo S."/>
            <person name="Kjaerbolling I."/>
            <person name="Vesth T."/>
            <person name="Frisvad J.C."/>
            <person name="Nybo J.L."/>
            <person name="Theobald S."/>
            <person name="Kildgaard S."/>
            <person name="Isbrandt T."/>
            <person name="Kuo A."/>
            <person name="Sato A."/>
            <person name="Lyhne E.K."/>
            <person name="Kogle M.E."/>
            <person name="Wiebenga A."/>
            <person name="Kun R.S."/>
            <person name="Lubbers R.J."/>
            <person name="Makela M.R."/>
            <person name="Barry K."/>
            <person name="Chovatia M."/>
            <person name="Clum A."/>
            <person name="Daum C."/>
            <person name="Haridas S."/>
            <person name="He G."/>
            <person name="LaButti K."/>
            <person name="Lipzen A."/>
            <person name="Riley R."/>
            <person name="Salamov A."/>
            <person name="Simmons B.A."/>
            <person name="Magnuson J.K."/>
            <person name="Henrissat B."/>
            <person name="Mortensen U.H."/>
            <person name="Larsen T.O."/>
            <person name="Devries R.P."/>
            <person name="Grigoriev I.V."/>
            <person name="Machida M."/>
            <person name="Baker S.E."/>
            <person name="Andersen M.R."/>
            <person name="Cantor M.N."/>
            <person name="Hua S.X."/>
        </authorList>
    </citation>
    <scope>NUCLEOTIDE SEQUENCE [LARGE SCALE GENOMIC DNA]</scope>
    <source>
        <strain evidence="2 3">CBS 119388</strain>
    </source>
</reference>
<protein>
    <recommendedName>
        <fullName evidence="1">DUF7600 domain-containing protein</fullName>
    </recommendedName>
</protein>
<gene>
    <name evidence="2" type="ORF">BDV37DRAFT_497</name>
</gene>
<evidence type="ECO:0000313" key="3">
    <source>
        <dbReference type="Proteomes" id="UP000325579"/>
    </source>
</evidence>
<dbReference type="GeneID" id="43675460"/>
<evidence type="ECO:0000313" key="2">
    <source>
        <dbReference type="EMBL" id="KAE8409783.1"/>
    </source>
</evidence>
<dbReference type="EMBL" id="ML736738">
    <property type="protein sequence ID" value="KAE8409783.1"/>
    <property type="molecule type" value="Genomic_DNA"/>
</dbReference>
<keyword evidence="3" id="KW-1185">Reference proteome</keyword>
<dbReference type="OrthoDB" id="5273847at2759"/>
<feature type="domain" description="DUF7600" evidence="1">
    <location>
        <begin position="108"/>
        <end position="223"/>
    </location>
</feature>
<accession>A0A5N7DUS8</accession>
<dbReference type="Pfam" id="PF24539">
    <property type="entry name" value="DUF7600"/>
    <property type="match status" value="1"/>
</dbReference>
<name>A0A5N7DUS8_9EURO</name>
<proteinExistence type="predicted"/>
<evidence type="ECO:0000259" key="1">
    <source>
        <dbReference type="Pfam" id="PF24539"/>
    </source>
</evidence>